<evidence type="ECO:0000256" key="1">
    <source>
        <dbReference type="ARBA" id="ARBA00022723"/>
    </source>
</evidence>
<dbReference type="InterPro" id="IPR001841">
    <property type="entry name" value="Znf_RING"/>
</dbReference>
<dbReference type="PROSITE" id="PS50089">
    <property type="entry name" value="ZF_RING_2"/>
    <property type="match status" value="1"/>
</dbReference>
<dbReference type="InterPro" id="IPR013083">
    <property type="entry name" value="Znf_RING/FYVE/PHD"/>
</dbReference>
<keyword evidence="14" id="KW-1185">Reference proteome</keyword>
<dbReference type="CDD" id="cd18793">
    <property type="entry name" value="SF2_C_SNF"/>
    <property type="match status" value="1"/>
</dbReference>
<dbReference type="Proteomes" id="UP001305647">
    <property type="component" value="Unassembled WGS sequence"/>
</dbReference>
<feature type="region of interest" description="Disordered" evidence="9">
    <location>
        <begin position="1383"/>
        <end position="1409"/>
    </location>
</feature>
<evidence type="ECO:0000313" key="14">
    <source>
        <dbReference type="Proteomes" id="UP001305647"/>
    </source>
</evidence>
<dbReference type="SMART" id="SM00487">
    <property type="entry name" value="DEXDc"/>
    <property type="match status" value="1"/>
</dbReference>
<feature type="domain" description="Helicase C-terminal" evidence="12">
    <location>
        <begin position="1247"/>
        <end position="1395"/>
    </location>
</feature>
<evidence type="ECO:0000259" key="12">
    <source>
        <dbReference type="PROSITE" id="PS51194"/>
    </source>
</evidence>
<dbReference type="EMBL" id="MU863626">
    <property type="protein sequence ID" value="KAK4104906.1"/>
    <property type="molecule type" value="Genomic_DNA"/>
</dbReference>
<dbReference type="InterPro" id="IPR052583">
    <property type="entry name" value="ATP-helicase/E3_Ub-Ligase"/>
</dbReference>
<keyword evidence="2" id="KW-0547">Nucleotide-binding</keyword>
<dbReference type="PANTHER" id="PTHR45865:SF1">
    <property type="entry name" value="E3 UBIQUITIN-PROTEIN LIGASE SHPRH"/>
    <property type="match status" value="1"/>
</dbReference>
<evidence type="ECO:0000256" key="9">
    <source>
        <dbReference type="SAM" id="MobiDB-lite"/>
    </source>
</evidence>
<reference evidence="13" key="2">
    <citation type="submission" date="2023-05" db="EMBL/GenBank/DDBJ databases">
        <authorList>
            <consortium name="Lawrence Berkeley National Laboratory"/>
            <person name="Steindorff A."/>
            <person name="Hensen N."/>
            <person name="Bonometti L."/>
            <person name="Westerberg I."/>
            <person name="Brannstrom I.O."/>
            <person name="Guillou S."/>
            <person name="Cros-Aarteil S."/>
            <person name="Calhoun S."/>
            <person name="Haridas S."/>
            <person name="Kuo A."/>
            <person name="Mondo S."/>
            <person name="Pangilinan J."/>
            <person name="Riley R."/>
            <person name="Labutti K."/>
            <person name="Andreopoulos B."/>
            <person name="Lipzen A."/>
            <person name="Chen C."/>
            <person name="Yanf M."/>
            <person name="Daum C."/>
            <person name="Ng V."/>
            <person name="Clum A."/>
            <person name="Ohm R."/>
            <person name="Martin F."/>
            <person name="Silar P."/>
            <person name="Natvig D."/>
            <person name="Lalanne C."/>
            <person name="Gautier V."/>
            <person name="Ament-Velasquez S.L."/>
            <person name="Kruys A."/>
            <person name="Hutchinson M.I."/>
            <person name="Powell A.J."/>
            <person name="Barry K."/>
            <person name="Miller A.N."/>
            <person name="Grigoriev I.V."/>
            <person name="Debuchy R."/>
            <person name="Gladieux P."/>
            <person name="Thoren M.H."/>
            <person name="Johannesson H."/>
        </authorList>
    </citation>
    <scope>NUCLEOTIDE SEQUENCE</scope>
    <source>
        <strain evidence="13">CBS 757.83</strain>
    </source>
</reference>
<dbReference type="Gene3D" id="3.40.50.10810">
    <property type="entry name" value="Tandem AAA-ATPase domain"/>
    <property type="match status" value="1"/>
</dbReference>
<dbReference type="Pfam" id="PF26021">
    <property type="entry name" value="Ferritin_C144_05"/>
    <property type="match status" value="1"/>
</dbReference>
<keyword evidence="3 7" id="KW-0863">Zinc-finger</keyword>
<dbReference type="Gene3D" id="3.40.50.300">
    <property type="entry name" value="P-loop containing nucleotide triphosphate hydrolases"/>
    <property type="match status" value="1"/>
</dbReference>
<evidence type="ECO:0000259" key="10">
    <source>
        <dbReference type="PROSITE" id="PS50089"/>
    </source>
</evidence>
<name>A0AAN6T5F2_9PEZI</name>
<dbReference type="InterPro" id="IPR038718">
    <property type="entry name" value="SNF2-like_sf"/>
</dbReference>
<evidence type="ECO:0000256" key="5">
    <source>
        <dbReference type="ARBA" id="ARBA00022833"/>
    </source>
</evidence>
<keyword evidence="6" id="KW-0067">ATP-binding</keyword>
<feature type="domain" description="Helicase ATP-binding" evidence="11">
    <location>
        <begin position="332"/>
        <end position="535"/>
    </location>
</feature>
<evidence type="ECO:0000256" key="2">
    <source>
        <dbReference type="ARBA" id="ARBA00022741"/>
    </source>
</evidence>
<evidence type="ECO:0000259" key="11">
    <source>
        <dbReference type="PROSITE" id="PS51192"/>
    </source>
</evidence>
<dbReference type="GO" id="GO:0000209">
    <property type="term" value="P:protein polyubiquitination"/>
    <property type="evidence" value="ECO:0007669"/>
    <property type="project" value="TreeGrafter"/>
</dbReference>
<dbReference type="PANTHER" id="PTHR45865">
    <property type="entry name" value="E3 UBIQUITIN-PROTEIN LIGASE SHPRH FAMILY MEMBER"/>
    <property type="match status" value="1"/>
</dbReference>
<reference evidence="13" key="1">
    <citation type="journal article" date="2023" name="Mol. Phylogenet. Evol.">
        <title>Genome-scale phylogeny and comparative genomics of the fungal order Sordariales.</title>
        <authorList>
            <person name="Hensen N."/>
            <person name="Bonometti L."/>
            <person name="Westerberg I."/>
            <person name="Brannstrom I.O."/>
            <person name="Guillou S."/>
            <person name="Cros-Aarteil S."/>
            <person name="Calhoun S."/>
            <person name="Haridas S."/>
            <person name="Kuo A."/>
            <person name="Mondo S."/>
            <person name="Pangilinan J."/>
            <person name="Riley R."/>
            <person name="LaButti K."/>
            <person name="Andreopoulos B."/>
            <person name="Lipzen A."/>
            <person name="Chen C."/>
            <person name="Yan M."/>
            <person name="Daum C."/>
            <person name="Ng V."/>
            <person name="Clum A."/>
            <person name="Steindorff A."/>
            <person name="Ohm R.A."/>
            <person name="Martin F."/>
            <person name="Silar P."/>
            <person name="Natvig D.O."/>
            <person name="Lalanne C."/>
            <person name="Gautier V."/>
            <person name="Ament-Velasquez S.L."/>
            <person name="Kruys A."/>
            <person name="Hutchinson M.I."/>
            <person name="Powell A.J."/>
            <person name="Barry K."/>
            <person name="Miller A.N."/>
            <person name="Grigoriev I.V."/>
            <person name="Debuchy R."/>
            <person name="Gladieux P."/>
            <person name="Hiltunen Thoren M."/>
            <person name="Johannesson H."/>
        </authorList>
    </citation>
    <scope>NUCLEOTIDE SEQUENCE</scope>
    <source>
        <strain evidence="13">CBS 757.83</strain>
    </source>
</reference>
<dbReference type="Pfam" id="PF00271">
    <property type="entry name" value="Helicase_C"/>
    <property type="match status" value="1"/>
</dbReference>
<dbReference type="GO" id="GO:0016787">
    <property type="term" value="F:hydrolase activity"/>
    <property type="evidence" value="ECO:0007669"/>
    <property type="project" value="UniProtKB-KW"/>
</dbReference>
<evidence type="ECO:0000256" key="7">
    <source>
        <dbReference type="PROSITE-ProRule" id="PRU00175"/>
    </source>
</evidence>
<dbReference type="InterPro" id="IPR000330">
    <property type="entry name" value="SNF2_N"/>
</dbReference>
<dbReference type="GO" id="GO:0061630">
    <property type="term" value="F:ubiquitin protein ligase activity"/>
    <property type="evidence" value="ECO:0007669"/>
    <property type="project" value="TreeGrafter"/>
</dbReference>
<sequence>MPRTKAKRVARPAEAGQSTNADDIAAFFEWLHHQWQQTDQKSSARLSKRAKTAAVRDSICVAREHLTVTCPGTATPQEATGITRRSVGETLAIRLCEPAPGEPDRATWALRLSPRARYRGRGFAINTSVDPDILTPSLKGTLSVAETQSFDSGDEGCIWAAVDISVRQELPSIQLDVSIEVRWNERTTFWGNQRLQPNSQQLLRDTVLGTWYPELHLRSRRATQPSWSPQDFYEAACVPDKQSMEAEVSSMEVPRLEATLYPFQRRAVQWLLRREGVEWRQDSQARQGGIRPHVAAASPDPPVSFAQAKDADENDIYVSPLLSAATRDPSMFRSLQDLRGGILAEEMGLGKTLEVIALILLHPRPEGPVMVFDPFLGRELLATSATLIVAPSSLLDQWLSELNRHAPSLKVMFYPGIKKMARLNDASTLSAEHLAQQNVVVTTYEVLRTEIWAASDEPARSMRNQKQYERVKSPLVQLSWWRVCIDEAQMVENWTNNAAQLARRIPRVNAWGVTGTPVKDDVQKDLRGLLLFLRYEPYASDSKIWNFLTTFDKESFRRIFNSISMRHSKSLVRNEIAIPPQKRYVITMPFTAVEEQHYQSLFEGLAETCGLDARGNPLQDSWDPEDPAVQSAMRLALDRLRQTVLHPEVGCRNRRALGQKAGPMRTVAEVLDAMIEQTDGTMRTDQRNLLLARLSKGQILACQKREQDALGIWQEVLADATELVDECRAQLDQEIQEARKGKTGEIRDATDDGEVADIETIVPPRVGEARRRLRSALEIQHTAVFFCGNAYFSIKSNEETTVPDSEEFKRLEGLEVEAYDRAKGIRKEILQESHGKATRLMERLLKAASQQAFAVIPEFEPTEKKGIESRRIADYIEEIGVALDEQAAEIDEWREHAIQLLLKPLVDEDNDDITGEEYEQSTKLQDEILVYLQVLRTALADRHAAITGQKNFLVEHETTTAARMAAAGEGPFPEKLLELLKVREVIRPPFVEGDPMTSLRGLVSELRALAAKLRNEAATGSSRAANELSVVSDLLKSTLSYQSRQAKAEMAMEKEIERFMDTLNARIDFYRQLQEVSDMVAEYEGSLEVEALEVALQTLQRQEQALRAKTAAVKAKHRYLVHLKEAESSSEEQRMCVICQSSFDIGVLTVCGHQFCKECITLWFRAHRTCPVCKRHLHQADLHDILLKPQELKVHSDTHQRSDDASNETQAAPYKVSTIYTEFNAEQLAEIKDIELDGPSFTTKVDTLIRHIVWLRQSDPGAKSIVFSQYKEFLEVLGLAFRRHRIGYTSFDKAHGIASFKEDPGTEVFLLHARAHASGLNLVNASHVFLCEPLLNTALELQAIARVDRIGQQHETTVWLYIVDGTVEESIYELSVQRRMEHMGRSSSLNDDNNKNKGKAKESNGSTPELLDAKLDEANALEMQQAHLSKLMGKDGISGEAVDKDDLWTCLFGHRHRRRVPDETRPVNAVTRRFLVAEAAEGRMAGA</sequence>
<dbReference type="InterPro" id="IPR059033">
    <property type="entry name" value="C144_05_dom"/>
</dbReference>
<dbReference type="GO" id="GO:0005524">
    <property type="term" value="F:ATP binding"/>
    <property type="evidence" value="ECO:0007669"/>
    <property type="project" value="InterPro"/>
</dbReference>
<evidence type="ECO:0000256" key="8">
    <source>
        <dbReference type="SAM" id="Coils"/>
    </source>
</evidence>
<dbReference type="Gene3D" id="3.30.40.10">
    <property type="entry name" value="Zinc/RING finger domain, C3HC4 (zinc finger)"/>
    <property type="match status" value="1"/>
</dbReference>
<keyword evidence="5" id="KW-0862">Zinc</keyword>
<dbReference type="InterPro" id="IPR001650">
    <property type="entry name" value="Helicase_C-like"/>
</dbReference>
<dbReference type="SMART" id="SM00184">
    <property type="entry name" value="RING"/>
    <property type="match status" value="1"/>
</dbReference>
<dbReference type="GO" id="GO:0008270">
    <property type="term" value="F:zinc ion binding"/>
    <property type="evidence" value="ECO:0007669"/>
    <property type="project" value="UniProtKB-KW"/>
</dbReference>
<dbReference type="Pfam" id="PF00176">
    <property type="entry name" value="SNF2-rel_dom"/>
    <property type="match status" value="1"/>
</dbReference>
<dbReference type="GO" id="GO:0006974">
    <property type="term" value="P:DNA damage response"/>
    <property type="evidence" value="ECO:0007669"/>
    <property type="project" value="TreeGrafter"/>
</dbReference>
<comment type="caution">
    <text evidence="13">The sequence shown here is derived from an EMBL/GenBank/DDBJ whole genome shotgun (WGS) entry which is preliminary data.</text>
</comment>
<protein>
    <submittedName>
        <fullName evidence="13">Uncharacterized protein</fullName>
    </submittedName>
</protein>
<feature type="coiled-coil region" evidence="8">
    <location>
        <begin position="1089"/>
        <end position="1116"/>
    </location>
</feature>
<dbReference type="SUPFAM" id="SSF52540">
    <property type="entry name" value="P-loop containing nucleoside triphosphate hydrolases"/>
    <property type="match status" value="2"/>
</dbReference>
<dbReference type="CDD" id="cd18070">
    <property type="entry name" value="DEXQc_SHPRH"/>
    <property type="match status" value="1"/>
</dbReference>
<evidence type="ECO:0000256" key="3">
    <source>
        <dbReference type="ARBA" id="ARBA00022771"/>
    </source>
</evidence>
<feature type="domain" description="RING-type" evidence="10">
    <location>
        <begin position="1136"/>
        <end position="1174"/>
    </location>
</feature>
<dbReference type="InterPro" id="IPR049730">
    <property type="entry name" value="SNF2/RAD54-like_C"/>
</dbReference>
<accession>A0AAN6T5F2</accession>
<evidence type="ECO:0000313" key="13">
    <source>
        <dbReference type="EMBL" id="KAK4104906.1"/>
    </source>
</evidence>
<dbReference type="InterPro" id="IPR014001">
    <property type="entry name" value="Helicase_ATP-bd"/>
</dbReference>
<organism evidence="13 14">
    <name type="scientific">Parathielavia hyrcaniae</name>
    <dbReference type="NCBI Taxonomy" id="113614"/>
    <lineage>
        <taxon>Eukaryota</taxon>
        <taxon>Fungi</taxon>
        <taxon>Dikarya</taxon>
        <taxon>Ascomycota</taxon>
        <taxon>Pezizomycotina</taxon>
        <taxon>Sordariomycetes</taxon>
        <taxon>Sordariomycetidae</taxon>
        <taxon>Sordariales</taxon>
        <taxon>Chaetomiaceae</taxon>
        <taxon>Parathielavia</taxon>
    </lineage>
</organism>
<dbReference type="GO" id="GO:0005634">
    <property type="term" value="C:nucleus"/>
    <property type="evidence" value="ECO:0007669"/>
    <property type="project" value="TreeGrafter"/>
</dbReference>
<dbReference type="PROSITE" id="PS51192">
    <property type="entry name" value="HELICASE_ATP_BIND_1"/>
    <property type="match status" value="1"/>
</dbReference>
<dbReference type="SUPFAM" id="SSF57850">
    <property type="entry name" value="RING/U-box"/>
    <property type="match status" value="1"/>
</dbReference>
<dbReference type="PROSITE" id="PS51194">
    <property type="entry name" value="HELICASE_CTER"/>
    <property type="match status" value="1"/>
</dbReference>
<evidence type="ECO:0000256" key="6">
    <source>
        <dbReference type="ARBA" id="ARBA00022840"/>
    </source>
</evidence>
<proteinExistence type="predicted"/>
<dbReference type="FunFam" id="3.40.50.300:FF:001870">
    <property type="entry name" value="SNF2 family helicase/ATPase, putative"/>
    <property type="match status" value="1"/>
</dbReference>
<gene>
    <name evidence="13" type="ORF">N658DRAFT_493007</name>
</gene>
<feature type="compositionally biased region" description="Basic and acidic residues" evidence="9">
    <location>
        <begin position="1392"/>
        <end position="1402"/>
    </location>
</feature>
<dbReference type="PROSITE" id="PS00518">
    <property type="entry name" value="ZF_RING_1"/>
    <property type="match status" value="1"/>
</dbReference>
<evidence type="ECO:0000256" key="4">
    <source>
        <dbReference type="ARBA" id="ARBA00022801"/>
    </source>
</evidence>
<dbReference type="FunFam" id="3.40.50.10810:FF:000059">
    <property type="entry name" value="SNF2 family helicase/ATPase, putative"/>
    <property type="match status" value="1"/>
</dbReference>
<dbReference type="Pfam" id="PF13639">
    <property type="entry name" value="zf-RING_2"/>
    <property type="match status" value="1"/>
</dbReference>
<keyword evidence="8" id="KW-0175">Coiled coil</keyword>
<dbReference type="InterPro" id="IPR027417">
    <property type="entry name" value="P-loop_NTPase"/>
</dbReference>
<keyword evidence="4" id="KW-0378">Hydrolase</keyword>
<keyword evidence="1" id="KW-0479">Metal-binding</keyword>
<dbReference type="InterPro" id="IPR017907">
    <property type="entry name" value="Znf_RING_CS"/>
</dbReference>